<gene>
    <name evidence="1" type="ORF">N7530_007676</name>
</gene>
<reference evidence="1" key="2">
    <citation type="journal article" date="2023" name="IMA Fungus">
        <title>Comparative genomic study of the Penicillium genus elucidates a diverse pangenome and 15 lateral gene transfer events.</title>
        <authorList>
            <person name="Petersen C."/>
            <person name="Sorensen T."/>
            <person name="Nielsen M.R."/>
            <person name="Sondergaard T.E."/>
            <person name="Sorensen J.L."/>
            <person name="Fitzpatrick D.A."/>
            <person name="Frisvad J.C."/>
            <person name="Nielsen K.L."/>
        </authorList>
    </citation>
    <scope>NUCLEOTIDE SEQUENCE</scope>
    <source>
        <strain evidence="1">IBT 17660</strain>
    </source>
</reference>
<comment type="caution">
    <text evidence="1">The sequence shown here is derived from an EMBL/GenBank/DDBJ whole genome shotgun (WGS) entry which is preliminary data.</text>
</comment>
<evidence type="ECO:0000313" key="2">
    <source>
        <dbReference type="Proteomes" id="UP001147760"/>
    </source>
</evidence>
<reference evidence="1" key="1">
    <citation type="submission" date="2022-12" db="EMBL/GenBank/DDBJ databases">
        <authorList>
            <person name="Petersen C."/>
        </authorList>
    </citation>
    <scope>NUCLEOTIDE SEQUENCE</scope>
    <source>
        <strain evidence="1">IBT 17660</strain>
    </source>
</reference>
<name>A0A9X0BK97_9EURO</name>
<dbReference type="OrthoDB" id="4369595at2759"/>
<proteinExistence type="predicted"/>
<dbReference type="AlphaFoldDB" id="A0A9X0BK97"/>
<sequence>MSAYAISTNFLNTETDIEGQNATPLLHDWHLAQPNHPPYADVMSSRLIYRAQPILAPRSKSGATMVEVLRVQQLGQSESGIGEVPDLLAF</sequence>
<keyword evidence="2" id="KW-1185">Reference proteome</keyword>
<organism evidence="1 2">
    <name type="scientific">Penicillium desertorum</name>
    <dbReference type="NCBI Taxonomy" id="1303715"/>
    <lineage>
        <taxon>Eukaryota</taxon>
        <taxon>Fungi</taxon>
        <taxon>Dikarya</taxon>
        <taxon>Ascomycota</taxon>
        <taxon>Pezizomycotina</taxon>
        <taxon>Eurotiomycetes</taxon>
        <taxon>Eurotiomycetidae</taxon>
        <taxon>Eurotiales</taxon>
        <taxon>Aspergillaceae</taxon>
        <taxon>Penicillium</taxon>
    </lineage>
</organism>
<evidence type="ECO:0000313" key="1">
    <source>
        <dbReference type="EMBL" id="KAJ5470319.1"/>
    </source>
</evidence>
<accession>A0A9X0BK97</accession>
<protein>
    <submittedName>
        <fullName evidence="1">Uncharacterized protein</fullName>
    </submittedName>
</protein>
<dbReference type="EMBL" id="JAPWDO010000005">
    <property type="protein sequence ID" value="KAJ5470319.1"/>
    <property type="molecule type" value="Genomic_DNA"/>
</dbReference>
<dbReference type="Proteomes" id="UP001147760">
    <property type="component" value="Unassembled WGS sequence"/>
</dbReference>